<dbReference type="RefSeq" id="WP_185671081.1">
    <property type="nucleotide sequence ID" value="NZ_JACJVP010000035.1"/>
</dbReference>
<comment type="subcellular location">
    <subcellularLocation>
        <location evidence="1">Membrane</location>
    </subcellularLocation>
</comment>
<dbReference type="InterPro" id="IPR036138">
    <property type="entry name" value="PBP_dimer_sf"/>
</dbReference>
<dbReference type="Gene3D" id="3.30.450.330">
    <property type="match status" value="1"/>
</dbReference>
<dbReference type="GO" id="GO:0008658">
    <property type="term" value="F:penicillin binding"/>
    <property type="evidence" value="ECO:0007669"/>
    <property type="project" value="InterPro"/>
</dbReference>
<comment type="caution">
    <text evidence="6">The sequence shown here is derived from an EMBL/GenBank/DDBJ whole genome shotgun (WGS) entry which is preliminary data.</text>
</comment>
<sequence length="756" mass="82292">MTKRIKLRTLLMGGFLTLLFVGLWGRVYWVQVANAAFWEKQARTTWMTTKTLPQERGTITDRSGNVLAAGASAFTLAVNPKLIHELDEKNPEWKLRDQIVSKIHNVLGKPEDEIRQSLDAKKENGDYLVQKEIRPEGWKMDKAVADRFKAFVKTLQDQTGKKNVGIILAEDQKRYYPNGSLASQILGYENKDNEAIMGLERSLNDQLEGSAGKITYEKDGKRTQLPDGKVEATQPVDGKNVKLTIDRDIQYYMEQAMREAYEKYHPVSMTAIAADPKTMDILGMVSLPDFDPNHYWLYKDQSAFKNNAVQSVYEPGSTFKIVTLAAAVQEGLFDPNDHYMSGSISISSKDKPIRDVKRGGWGNISYLDGLKHSSNVAFVKLGYEKLGKEKFRQYITNFGFSQKTGIDLPGEVLGNTRMSANRDLAAATFGQAVTVTPIQQVAAVAAVANGGKLMVPHIVKEISDPNTGEKQVFEPKMVRQVISEETSRKVGEYLEQVVSDQNIGTGKSAYIPGYRIAGKTGTAQTVVGKDYSTDRFVVSFIGYAPVEDPKIVLYVLVDQPQDDLAGGGKTVGPIFKQIMEQSLKHMGILPKLTQEEAKQQQEETKSDAPVTAKVPDVSGDATTTAKTKLASGGFEAVVLGKGAKVLGQLPEAGSVLPTSQQVYLLTEKTLDNVPSLKGLALRDALEMCALLGGACTVQGEGYVTAQHAERTNGKLTIALTLAPPLSAQDASASDDPGATPPSGTQTPPPAGSPPPG</sequence>
<evidence type="ECO:0000313" key="6">
    <source>
        <dbReference type="EMBL" id="MBB6673226.1"/>
    </source>
</evidence>
<dbReference type="Pfam" id="PF03717">
    <property type="entry name" value="PBP_dimer"/>
    <property type="match status" value="1"/>
</dbReference>
<keyword evidence="7" id="KW-1185">Reference proteome</keyword>
<dbReference type="SMART" id="SM00740">
    <property type="entry name" value="PASTA"/>
    <property type="match status" value="1"/>
</dbReference>
<comment type="similarity">
    <text evidence="2">Belongs to the transpeptidase family.</text>
</comment>
<feature type="domain" description="PASTA" evidence="5">
    <location>
        <begin position="608"/>
        <end position="668"/>
    </location>
</feature>
<organism evidence="6 7">
    <name type="scientific">Cohnella nanjingensis</name>
    <dbReference type="NCBI Taxonomy" id="1387779"/>
    <lineage>
        <taxon>Bacteria</taxon>
        <taxon>Bacillati</taxon>
        <taxon>Bacillota</taxon>
        <taxon>Bacilli</taxon>
        <taxon>Bacillales</taxon>
        <taxon>Paenibacillaceae</taxon>
        <taxon>Cohnella</taxon>
    </lineage>
</organism>
<feature type="compositionally biased region" description="Basic and acidic residues" evidence="4">
    <location>
        <begin position="595"/>
        <end position="606"/>
    </location>
</feature>
<evidence type="ECO:0000313" key="7">
    <source>
        <dbReference type="Proteomes" id="UP000547209"/>
    </source>
</evidence>
<dbReference type="Pfam" id="PF00905">
    <property type="entry name" value="Transpeptidase"/>
    <property type="match status" value="1"/>
</dbReference>
<dbReference type="EMBL" id="JACJVP010000035">
    <property type="protein sequence ID" value="MBB6673226.1"/>
    <property type="molecule type" value="Genomic_DNA"/>
</dbReference>
<evidence type="ECO:0000259" key="5">
    <source>
        <dbReference type="PROSITE" id="PS51178"/>
    </source>
</evidence>
<name>A0A7X0VGU6_9BACL</name>
<keyword evidence="3" id="KW-0472">Membrane</keyword>
<dbReference type="SUPFAM" id="SSF56519">
    <property type="entry name" value="Penicillin binding protein dimerisation domain"/>
    <property type="match status" value="1"/>
</dbReference>
<evidence type="ECO:0000256" key="4">
    <source>
        <dbReference type="SAM" id="MobiDB-lite"/>
    </source>
</evidence>
<evidence type="ECO:0000256" key="1">
    <source>
        <dbReference type="ARBA" id="ARBA00004370"/>
    </source>
</evidence>
<dbReference type="PANTHER" id="PTHR30627:SF26">
    <property type="entry name" value="PENICILLIN-BINDING PROTEIN 2B"/>
    <property type="match status" value="1"/>
</dbReference>
<reference evidence="6 7" key="1">
    <citation type="submission" date="2020-08" db="EMBL/GenBank/DDBJ databases">
        <title>Cohnella phylogeny.</title>
        <authorList>
            <person name="Dunlap C."/>
        </authorList>
    </citation>
    <scope>NUCLEOTIDE SEQUENCE [LARGE SCALE GENOMIC DNA]</scope>
    <source>
        <strain evidence="6 7">DSM 28246</strain>
    </source>
</reference>
<feature type="compositionally biased region" description="Pro residues" evidence="4">
    <location>
        <begin position="746"/>
        <end position="756"/>
    </location>
</feature>
<dbReference type="InterPro" id="IPR005311">
    <property type="entry name" value="PBP_dimer"/>
</dbReference>
<accession>A0A7X0VGU6</accession>
<dbReference type="InterPro" id="IPR005543">
    <property type="entry name" value="PASTA_dom"/>
</dbReference>
<gene>
    <name evidence="6" type="ORF">H7C19_21355</name>
</gene>
<dbReference type="Pfam" id="PF03793">
    <property type="entry name" value="PASTA"/>
    <property type="match status" value="1"/>
</dbReference>
<dbReference type="Proteomes" id="UP000547209">
    <property type="component" value="Unassembled WGS sequence"/>
</dbReference>
<dbReference type="AlphaFoldDB" id="A0A7X0VGU6"/>
<evidence type="ECO:0000256" key="3">
    <source>
        <dbReference type="ARBA" id="ARBA00023136"/>
    </source>
</evidence>
<dbReference type="CDD" id="cd06576">
    <property type="entry name" value="PASTA_Pbp2x-like_1"/>
    <property type="match status" value="1"/>
</dbReference>
<feature type="compositionally biased region" description="Low complexity" evidence="4">
    <location>
        <begin position="736"/>
        <end position="745"/>
    </location>
</feature>
<dbReference type="SUPFAM" id="SSF54184">
    <property type="entry name" value="Penicillin-binding protein 2x (pbp-2x), c-terminal domain"/>
    <property type="match status" value="1"/>
</dbReference>
<dbReference type="InterPro" id="IPR050515">
    <property type="entry name" value="Beta-lactam/transpept"/>
</dbReference>
<feature type="region of interest" description="Disordered" evidence="4">
    <location>
        <begin position="595"/>
        <end position="618"/>
    </location>
</feature>
<dbReference type="InterPro" id="IPR001460">
    <property type="entry name" value="PCN-bd_Tpept"/>
</dbReference>
<dbReference type="PROSITE" id="PS51178">
    <property type="entry name" value="PASTA"/>
    <property type="match status" value="1"/>
</dbReference>
<dbReference type="GO" id="GO:0005886">
    <property type="term" value="C:plasma membrane"/>
    <property type="evidence" value="ECO:0007669"/>
    <property type="project" value="TreeGrafter"/>
</dbReference>
<dbReference type="InterPro" id="IPR012338">
    <property type="entry name" value="Beta-lactam/transpept-like"/>
</dbReference>
<protein>
    <submittedName>
        <fullName evidence="6">Stage V sporulation protein D</fullName>
    </submittedName>
</protein>
<proteinExistence type="inferred from homology"/>
<evidence type="ECO:0000256" key="2">
    <source>
        <dbReference type="ARBA" id="ARBA00007171"/>
    </source>
</evidence>
<feature type="region of interest" description="Disordered" evidence="4">
    <location>
        <begin position="725"/>
        <end position="756"/>
    </location>
</feature>
<dbReference type="Gene3D" id="3.90.1310.10">
    <property type="entry name" value="Penicillin-binding protein 2a (Domain 2)"/>
    <property type="match status" value="1"/>
</dbReference>
<dbReference type="Gene3D" id="3.40.710.10">
    <property type="entry name" value="DD-peptidase/beta-lactamase superfamily"/>
    <property type="match status" value="1"/>
</dbReference>
<dbReference type="SUPFAM" id="SSF56601">
    <property type="entry name" value="beta-lactamase/transpeptidase-like"/>
    <property type="match status" value="1"/>
</dbReference>
<dbReference type="GO" id="GO:0071555">
    <property type="term" value="P:cell wall organization"/>
    <property type="evidence" value="ECO:0007669"/>
    <property type="project" value="TreeGrafter"/>
</dbReference>
<dbReference type="PANTHER" id="PTHR30627">
    <property type="entry name" value="PEPTIDOGLYCAN D,D-TRANSPEPTIDASE"/>
    <property type="match status" value="1"/>
</dbReference>